<protein>
    <submittedName>
        <fullName evidence="1">Uncharacterized protein</fullName>
    </submittedName>
</protein>
<dbReference type="Proteomes" id="UP001431209">
    <property type="component" value="Unassembled WGS sequence"/>
</dbReference>
<accession>A0AAW2Z549</accession>
<evidence type="ECO:0000313" key="2">
    <source>
        <dbReference type="Proteomes" id="UP001431209"/>
    </source>
</evidence>
<proteinExistence type="predicted"/>
<dbReference type="AlphaFoldDB" id="A0AAW2Z549"/>
<name>A0AAW2Z549_9EUKA</name>
<evidence type="ECO:0000313" key="1">
    <source>
        <dbReference type="EMBL" id="KAL0484931.1"/>
    </source>
</evidence>
<sequence length="239" mass="26845">MKLMDCKQLPSKSFSNHLYSSLSSSSLSSSSSQQQASPMVVLNDLLNQLKSKNQESISESVKLLNQNGIFSIQDHLERYEKSEFVFEFENEIKDEILKKTNQNQKLTTLIYSICNEKKISPQGRDSGNDMIVHLKKNKVNNNVDFFPSNCCGSLKTDLLLMSGNNNSNIINDVVLTESDGPLIYELANSKCVIEQSLVCQLDKYLVLCSNCLNLQVLKSLKFGNLFVSLDVINELQQDG</sequence>
<organism evidence="1 2">
    <name type="scientific">Acrasis kona</name>
    <dbReference type="NCBI Taxonomy" id="1008807"/>
    <lineage>
        <taxon>Eukaryota</taxon>
        <taxon>Discoba</taxon>
        <taxon>Heterolobosea</taxon>
        <taxon>Tetramitia</taxon>
        <taxon>Eutetramitia</taxon>
        <taxon>Acrasidae</taxon>
        <taxon>Acrasis</taxon>
    </lineage>
</organism>
<keyword evidence="2" id="KW-1185">Reference proteome</keyword>
<reference evidence="1 2" key="1">
    <citation type="submission" date="2024-03" db="EMBL/GenBank/DDBJ databases">
        <title>The Acrasis kona genome and developmental transcriptomes reveal deep origins of eukaryotic multicellular pathways.</title>
        <authorList>
            <person name="Sheikh S."/>
            <person name="Fu C.-J."/>
            <person name="Brown M.W."/>
            <person name="Baldauf S.L."/>
        </authorList>
    </citation>
    <scope>NUCLEOTIDE SEQUENCE [LARGE SCALE GENOMIC DNA]</scope>
    <source>
        <strain evidence="1 2">ATCC MYA-3509</strain>
    </source>
</reference>
<feature type="non-terminal residue" evidence="1">
    <location>
        <position position="239"/>
    </location>
</feature>
<comment type="caution">
    <text evidence="1">The sequence shown here is derived from an EMBL/GenBank/DDBJ whole genome shotgun (WGS) entry which is preliminary data.</text>
</comment>
<dbReference type="EMBL" id="JAOPGA020001087">
    <property type="protein sequence ID" value="KAL0484931.1"/>
    <property type="molecule type" value="Genomic_DNA"/>
</dbReference>
<gene>
    <name evidence="1" type="ORF">AKO1_003823</name>
</gene>